<reference evidence="9" key="1">
    <citation type="journal article" date="2023" name="bioRxiv">
        <title>Improved chromosome-level genome assembly for marigold (Tagetes erecta).</title>
        <authorList>
            <person name="Jiang F."/>
            <person name="Yuan L."/>
            <person name="Wang S."/>
            <person name="Wang H."/>
            <person name="Xu D."/>
            <person name="Wang A."/>
            <person name="Fan W."/>
        </authorList>
    </citation>
    <scope>NUCLEOTIDE SEQUENCE</scope>
    <source>
        <strain evidence="9">WSJ</strain>
        <tissue evidence="9">Leaf</tissue>
    </source>
</reference>
<dbReference type="SUPFAM" id="SSF52540">
    <property type="entry name" value="P-loop containing nucleoside triphosphate hydrolases"/>
    <property type="match status" value="1"/>
</dbReference>
<organism evidence="9 10">
    <name type="scientific">Tagetes erecta</name>
    <name type="common">African marigold</name>
    <dbReference type="NCBI Taxonomy" id="13708"/>
    <lineage>
        <taxon>Eukaryota</taxon>
        <taxon>Viridiplantae</taxon>
        <taxon>Streptophyta</taxon>
        <taxon>Embryophyta</taxon>
        <taxon>Tracheophyta</taxon>
        <taxon>Spermatophyta</taxon>
        <taxon>Magnoliopsida</taxon>
        <taxon>eudicotyledons</taxon>
        <taxon>Gunneridae</taxon>
        <taxon>Pentapetalae</taxon>
        <taxon>asterids</taxon>
        <taxon>campanulids</taxon>
        <taxon>Asterales</taxon>
        <taxon>Asteraceae</taxon>
        <taxon>Asteroideae</taxon>
        <taxon>Heliantheae alliance</taxon>
        <taxon>Tageteae</taxon>
        <taxon>Tagetes</taxon>
    </lineage>
</organism>
<protein>
    <recommendedName>
        <fullName evidence="8">Kinesin motor domain-containing protein</fullName>
    </recommendedName>
</protein>
<evidence type="ECO:0000256" key="4">
    <source>
        <dbReference type="ARBA" id="ARBA00023212"/>
    </source>
</evidence>
<comment type="caution">
    <text evidence="5">Lacks conserved residue(s) required for the propagation of feature annotation.</text>
</comment>
<evidence type="ECO:0000256" key="1">
    <source>
        <dbReference type="ARBA" id="ARBA00004245"/>
    </source>
</evidence>
<proteinExistence type="inferred from homology"/>
<sequence>MEYKRSTSSMTLDQSGKVGVGMVANPLPFLTPRPERRRLESRGVDWNSSKGDRDRGEVNVQVVLSCRFLDPKHNKGQYTTMQSTLLYMKFLGALIAVFAYGQTGTDKTYIMEGGMRNKDDAIRRAVRQICDTLKAQNADYSMKVTFLELYNEEIVDLLTIEDYTRSLEERQKKPISLMEDGKGCVFVRGLEEAVYSANDIYNILERGASKRRTTDMLLNKRSR</sequence>
<keyword evidence="7" id="KW-0812">Transmembrane</keyword>
<dbReference type="GO" id="GO:0008574">
    <property type="term" value="F:plus-end-directed microtubule motor activity"/>
    <property type="evidence" value="ECO:0007669"/>
    <property type="project" value="TreeGrafter"/>
</dbReference>
<dbReference type="PROSITE" id="PS50067">
    <property type="entry name" value="KINESIN_MOTOR_2"/>
    <property type="match status" value="1"/>
</dbReference>
<accession>A0AAD8L3B8</accession>
<evidence type="ECO:0000256" key="7">
    <source>
        <dbReference type="SAM" id="Phobius"/>
    </source>
</evidence>
<keyword evidence="7" id="KW-0472">Membrane</keyword>
<comment type="similarity">
    <text evidence="5">Belongs to the TRAFAC class myosin-kinesin ATPase superfamily. Kinesin family.</text>
</comment>
<gene>
    <name evidence="9" type="ORF">QVD17_14456</name>
</gene>
<dbReference type="GO" id="GO:0008017">
    <property type="term" value="F:microtubule binding"/>
    <property type="evidence" value="ECO:0007669"/>
    <property type="project" value="InterPro"/>
</dbReference>
<keyword evidence="3" id="KW-0505">Motor protein</keyword>
<dbReference type="SMART" id="SM00129">
    <property type="entry name" value="KISc"/>
    <property type="match status" value="1"/>
</dbReference>
<dbReference type="GO" id="GO:0072686">
    <property type="term" value="C:mitotic spindle"/>
    <property type="evidence" value="ECO:0007669"/>
    <property type="project" value="TreeGrafter"/>
</dbReference>
<keyword evidence="2" id="KW-0963">Cytoplasm</keyword>
<dbReference type="PANTHER" id="PTHR47970">
    <property type="entry name" value="KINESIN-LIKE PROTEIN KIF11"/>
    <property type="match status" value="1"/>
</dbReference>
<dbReference type="InterPro" id="IPR027417">
    <property type="entry name" value="P-loop_NTPase"/>
</dbReference>
<dbReference type="AlphaFoldDB" id="A0AAD8L3B8"/>
<evidence type="ECO:0000256" key="3">
    <source>
        <dbReference type="ARBA" id="ARBA00023175"/>
    </source>
</evidence>
<evidence type="ECO:0000313" key="9">
    <source>
        <dbReference type="EMBL" id="KAK1431172.1"/>
    </source>
</evidence>
<dbReference type="InterPro" id="IPR036961">
    <property type="entry name" value="Kinesin_motor_dom_sf"/>
</dbReference>
<keyword evidence="4" id="KW-0206">Cytoskeleton</keyword>
<dbReference type="InterPro" id="IPR001752">
    <property type="entry name" value="Kinesin_motor_dom"/>
</dbReference>
<name>A0AAD8L3B8_TARER</name>
<feature type="compositionally biased region" description="Basic and acidic residues" evidence="6">
    <location>
        <begin position="33"/>
        <end position="43"/>
    </location>
</feature>
<dbReference type="GO" id="GO:0007018">
    <property type="term" value="P:microtubule-based movement"/>
    <property type="evidence" value="ECO:0007669"/>
    <property type="project" value="InterPro"/>
</dbReference>
<dbReference type="GO" id="GO:0051231">
    <property type="term" value="P:spindle elongation"/>
    <property type="evidence" value="ECO:0007669"/>
    <property type="project" value="TreeGrafter"/>
</dbReference>
<dbReference type="Proteomes" id="UP001229421">
    <property type="component" value="Unassembled WGS sequence"/>
</dbReference>
<comment type="subcellular location">
    <subcellularLocation>
        <location evidence="1">Cytoplasm</location>
        <location evidence="1">Cytoskeleton</location>
    </subcellularLocation>
</comment>
<feature type="transmembrane region" description="Helical" evidence="7">
    <location>
        <begin position="84"/>
        <end position="101"/>
    </location>
</feature>
<feature type="region of interest" description="Disordered" evidence="6">
    <location>
        <begin position="31"/>
        <end position="53"/>
    </location>
</feature>
<dbReference type="Gene3D" id="3.40.850.10">
    <property type="entry name" value="Kinesin motor domain"/>
    <property type="match status" value="1"/>
</dbReference>
<evidence type="ECO:0000259" key="8">
    <source>
        <dbReference type="PROSITE" id="PS50067"/>
    </source>
</evidence>
<dbReference type="GO" id="GO:0090307">
    <property type="term" value="P:mitotic spindle assembly"/>
    <property type="evidence" value="ECO:0007669"/>
    <property type="project" value="TreeGrafter"/>
</dbReference>
<evidence type="ECO:0000256" key="5">
    <source>
        <dbReference type="PROSITE-ProRule" id="PRU00283"/>
    </source>
</evidence>
<dbReference type="EMBL" id="JAUHHV010000003">
    <property type="protein sequence ID" value="KAK1431172.1"/>
    <property type="molecule type" value="Genomic_DNA"/>
</dbReference>
<evidence type="ECO:0000256" key="2">
    <source>
        <dbReference type="ARBA" id="ARBA00022490"/>
    </source>
</evidence>
<dbReference type="InterPro" id="IPR047149">
    <property type="entry name" value="KIF11-like"/>
</dbReference>
<dbReference type="Pfam" id="PF00225">
    <property type="entry name" value="Kinesin"/>
    <property type="match status" value="1"/>
</dbReference>
<dbReference type="GO" id="GO:0005876">
    <property type="term" value="C:spindle microtubule"/>
    <property type="evidence" value="ECO:0007669"/>
    <property type="project" value="TreeGrafter"/>
</dbReference>
<keyword evidence="10" id="KW-1185">Reference proteome</keyword>
<comment type="caution">
    <text evidence="9">The sequence shown here is derived from an EMBL/GenBank/DDBJ whole genome shotgun (WGS) entry which is preliminary data.</text>
</comment>
<feature type="domain" description="Kinesin motor" evidence="8">
    <location>
        <begin position="97"/>
        <end position="223"/>
    </location>
</feature>
<evidence type="ECO:0000313" key="10">
    <source>
        <dbReference type="Proteomes" id="UP001229421"/>
    </source>
</evidence>
<dbReference type="GO" id="GO:0005524">
    <property type="term" value="F:ATP binding"/>
    <property type="evidence" value="ECO:0007669"/>
    <property type="project" value="InterPro"/>
</dbReference>
<dbReference type="PANTHER" id="PTHR47970:SF32">
    <property type="entry name" value="KINESIN-LIKE PROTEIN KIN-5B"/>
    <property type="match status" value="1"/>
</dbReference>
<keyword evidence="7" id="KW-1133">Transmembrane helix</keyword>
<evidence type="ECO:0000256" key="6">
    <source>
        <dbReference type="SAM" id="MobiDB-lite"/>
    </source>
</evidence>